<evidence type="ECO:0000313" key="2">
    <source>
        <dbReference type="EMBL" id="SHI68082.1"/>
    </source>
</evidence>
<name>A0A1M6D481_9FIRM</name>
<dbReference type="Pfam" id="PF21688">
    <property type="entry name" value="FAD-depend_C"/>
    <property type="match status" value="1"/>
</dbReference>
<dbReference type="PIRSF" id="PIRSF038984">
    <property type="entry name" value="FAD_binding_protein"/>
    <property type="match status" value="1"/>
</dbReference>
<reference evidence="3" key="1">
    <citation type="submission" date="2016-11" db="EMBL/GenBank/DDBJ databases">
        <authorList>
            <person name="Varghese N."/>
            <person name="Submissions S."/>
        </authorList>
    </citation>
    <scope>NUCLEOTIDE SEQUENCE [LARGE SCALE GENOMIC DNA]</scope>
    <source>
        <strain evidence="3">DSM 16057</strain>
    </source>
</reference>
<dbReference type="OrthoDB" id="9762921at2"/>
<dbReference type="PRINTS" id="PR00368">
    <property type="entry name" value="FADPNR"/>
</dbReference>
<accession>A0A1M6D481</accession>
<protein>
    <recommendedName>
        <fullName evidence="1">FAD-dependent protein C-terminal domain-containing protein</fullName>
    </recommendedName>
</protein>
<evidence type="ECO:0000259" key="1">
    <source>
        <dbReference type="Pfam" id="PF21688"/>
    </source>
</evidence>
<dbReference type="SUPFAM" id="SSF51905">
    <property type="entry name" value="FAD/NAD(P)-binding domain"/>
    <property type="match status" value="1"/>
</dbReference>
<dbReference type="InterPro" id="IPR028348">
    <property type="entry name" value="FAD-binding_protein"/>
</dbReference>
<keyword evidence="3" id="KW-1185">Reference proteome</keyword>
<proteinExistence type="predicted"/>
<dbReference type="STRING" id="1121432.SAMN02745219_00819"/>
<dbReference type="InterPro" id="IPR049516">
    <property type="entry name" value="FAD-depend_C"/>
</dbReference>
<dbReference type="PANTHER" id="PTHR43106">
    <property type="entry name" value="DEHYDROGENASE-RELATED"/>
    <property type="match status" value="1"/>
</dbReference>
<gene>
    <name evidence="2" type="ORF">SAMN02745219_00819</name>
</gene>
<organism evidence="2 3">
    <name type="scientific">Desulfofundulus thermosubterraneus DSM 16057</name>
    <dbReference type="NCBI Taxonomy" id="1121432"/>
    <lineage>
        <taxon>Bacteria</taxon>
        <taxon>Bacillati</taxon>
        <taxon>Bacillota</taxon>
        <taxon>Clostridia</taxon>
        <taxon>Eubacteriales</taxon>
        <taxon>Peptococcaceae</taxon>
        <taxon>Desulfofundulus</taxon>
    </lineage>
</organism>
<sequence length="465" mass="51017">MEQVYDVIIVGAGPAGIFTALELVRQKGGLKILMLEKGRDLEERKCPSREKNNACFHCNPCSTICGWGGAGAFSDGKLTLSTEIGGSLEQYIGEEALGELIDYVDRIYREFGAPEMVYGLEHVEAIEEFQHRAAQAELKLIPVAIRHLGTGRCQEILARMKQYLLAAGVEIRTSCPVESILAENNQVRGIITTGGEIIYGRHVVLAPGREGAEWLARQAQMLGLTTVVNPVDIGVRVEVPAPVMEPLTRVFYEAKFIYYSRAFDDKVRTFCMNPYGEVVMENNDGLVTVNGHTHAYRKTGNTNFAVLVSKTFTEPFKEPIAYGKYIASLANLLGGGVIVQRLGDLLAGRRSTEERMRKCLTVPTLTKATPGDLSLVFPYRHLVAIVEMLKAMDEVAPGIYSRYTLLYGVEVKFYSSRLALTQGLETQVQNLFAAGDGAGVTRGLAQASVSGIVAAREILKKWGDK</sequence>
<dbReference type="RefSeq" id="WP_072867496.1">
    <property type="nucleotide sequence ID" value="NZ_FQZM01000009.1"/>
</dbReference>
<dbReference type="Gene3D" id="3.50.50.60">
    <property type="entry name" value="FAD/NAD(P)-binding domain"/>
    <property type="match status" value="2"/>
</dbReference>
<dbReference type="PANTHER" id="PTHR43106:SF1">
    <property type="entry name" value="DEHYDROGENASE-RELATED"/>
    <property type="match status" value="1"/>
</dbReference>
<dbReference type="AlphaFoldDB" id="A0A1M6D481"/>
<feature type="domain" description="FAD-dependent protein C-terminal" evidence="1">
    <location>
        <begin position="263"/>
        <end position="411"/>
    </location>
</feature>
<dbReference type="InterPro" id="IPR036188">
    <property type="entry name" value="FAD/NAD-bd_sf"/>
</dbReference>
<evidence type="ECO:0000313" key="3">
    <source>
        <dbReference type="Proteomes" id="UP000184529"/>
    </source>
</evidence>
<dbReference type="EMBL" id="FQZM01000009">
    <property type="protein sequence ID" value="SHI68082.1"/>
    <property type="molecule type" value="Genomic_DNA"/>
</dbReference>
<dbReference type="Proteomes" id="UP000184529">
    <property type="component" value="Unassembled WGS sequence"/>
</dbReference>